<accession>A0A060HID3</accession>
<dbReference type="AlphaFoldDB" id="A0A060HID3"/>
<name>A0A060HID3_9ARCH</name>
<dbReference type="Proteomes" id="UP000027093">
    <property type="component" value="Chromosome"/>
</dbReference>
<evidence type="ECO:0000313" key="2">
    <source>
        <dbReference type="Proteomes" id="UP000027093"/>
    </source>
</evidence>
<gene>
    <name evidence="1" type="ORF">NVIE_008460</name>
</gene>
<dbReference type="KEGG" id="nvn:NVIE_008460"/>
<reference evidence="1 2" key="1">
    <citation type="journal article" date="2014" name="Int. J. Syst. Evol. Microbiol.">
        <title>Nitrososphaera viennensis gen. nov., sp. nov., an aerobic and mesophilic, ammonia-oxidizing archaeon from soil and a member of the archaeal phylum Thaumarchaeota.</title>
        <authorList>
            <person name="Stieglmeier M."/>
            <person name="Klingl A."/>
            <person name="Alves R.J."/>
            <person name="Rittmann S.K."/>
            <person name="Melcher M."/>
            <person name="Leisch N."/>
            <person name="Schleper C."/>
        </authorList>
    </citation>
    <scope>NUCLEOTIDE SEQUENCE [LARGE SCALE GENOMIC DNA]</scope>
    <source>
        <strain evidence="1">EN76</strain>
    </source>
</reference>
<dbReference type="EMBL" id="CP007536">
    <property type="protein sequence ID" value="AIC15065.1"/>
    <property type="molecule type" value="Genomic_DNA"/>
</dbReference>
<proteinExistence type="predicted"/>
<keyword evidence="2" id="KW-1185">Reference proteome</keyword>
<protein>
    <submittedName>
        <fullName evidence="1">Uncharacterized protein</fullName>
    </submittedName>
</protein>
<evidence type="ECO:0000313" key="1">
    <source>
        <dbReference type="EMBL" id="AIC15065.1"/>
    </source>
</evidence>
<sequence length="37" mass="4442">MTRNQQPAQWLKSADVMKMFLEKLQKSILKDSQHLIR</sequence>
<organism evidence="1 2">
    <name type="scientific">Nitrososphaera viennensis EN76</name>
    <dbReference type="NCBI Taxonomy" id="926571"/>
    <lineage>
        <taxon>Archaea</taxon>
        <taxon>Nitrososphaerota</taxon>
        <taxon>Nitrososphaeria</taxon>
        <taxon>Nitrososphaerales</taxon>
        <taxon>Nitrososphaeraceae</taxon>
        <taxon>Nitrososphaera</taxon>
    </lineage>
</organism>
<dbReference type="HOGENOM" id="CLU_3338602_0_0_2"/>